<protein>
    <submittedName>
        <fullName evidence="3">Uncharacterized protein</fullName>
    </submittedName>
</protein>
<feature type="coiled-coil region" evidence="1">
    <location>
        <begin position="32"/>
        <end position="59"/>
    </location>
</feature>
<feature type="coiled-coil region" evidence="1">
    <location>
        <begin position="119"/>
        <end position="188"/>
    </location>
</feature>
<keyword evidence="1" id="KW-0175">Coiled coil</keyword>
<feature type="region of interest" description="Disordered" evidence="2">
    <location>
        <begin position="92"/>
        <end position="116"/>
    </location>
</feature>
<dbReference type="AlphaFoldDB" id="A0A0A9E8K8"/>
<reference evidence="3" key="2">
    <citation type="journal article" date="2015" name="Data Brief">
        <title>Shoot transcriptome of the giant reed, Arundo donax.</title>
        <authorList>
            <person name="Barrero R.A."/>
            <person name="Guerrero F.D."/>
            <person name="Moolhuijzen P."/>
            <person name="Goolsby J.A."/>
            <person name="Tidwell J."/>
            <person name="Bellgard S.E."/>
            <person name="Bellgard M.I."/>
        </authorList>
    </citation>
    <scope>NUCLEOTIDE SEQUENCE</scope>
    <source>
        <tissue evidence="3">Shoot tissue taken approximately 20 cm above the soil surface</tissue>
    </source>
</reference>
<dbReference type="EMBL" id="GBRH01201494">
    <property type="protein sequence ID" value="JAD96401.1"/>
    <property type="molecule type" value="Transcribed_RNA"/>
</dbReference>
<evidence type="ECO:0000256" key="2">
    <source>
        <dbReference type="SAM" id="MobiDB-lite"/>
    </source>
</evidence>
<name>A0A0A9E8K8_ARUDO</name>
<feature type="compositionally biased region" description="Polar residues" evidence="2">
    <location>
        <begin position="100"/>
        <end position="111"/>
    </location>
</feature>
<organism evidence="3">
    <name type="scientific">Arundo donax</name>
    <name type="common">Giant reed</name>
    <name type="synonym">Donax arundinaceus</name>
    <dbReference type="NCBI Taxonomy" id="35708"/>
    <lineage>
        <taxon>Eukaryota</taxon>
        <taxon>Viridiplantae</taxon>
        <taxon>Streptophyta</taxon>
        <taxon>Embryophyta</taxon>
        <taxon>Tracheophyta</taxon>
        <taxon>Spermatophyta</taxon>
        <taxon>Magnoliopsida</taxon>
        <taxon>Liliopsida</taxon>
        <taxon>Poales</taxon>
        <taxon>Poaceae</taxon>
        <taxon>PACMAD clade</taxon>
        <taxon>Arundinoideae</taxon>
        <taxon>Arundineae</taxon>
        <taxon>Arundo</taxon>
    </lineage>
</organism>
<reference evidence="3" key="1">
    <citation type="submission" date="2014-09" db="EMBL/GenBank/DDBJ databases">
        <authorList>
            <person name="Magalhaes I.L.F."/>
            <person name="Oliveira U."/>
            <person name="Santos F.R."/>
            <person name="Vidigal T.H.D.A."/>
            <person name="Brescovit A.D."/>
            <person name="Santos A.J."/>
        </authorList>
    </citation>
    <scope>NUCLEOTIDE SEQUENCE</scope>
    <source>
        <tissue evidence="3">Shoot tissue taken approximately 20 cm above the soil surface</tissue>
    </source>
</reference>
<evidence type="ECO:0000256" key="1">
    <source>
        <dbReference type="SAM" id="Coils"/>
    </source>
</evidence>
<accession>A0A0A9E8K8</accession>
<evidence type="ECO:0000313" key="3">
    <source>
        <dbReference type="EMBL" id="JAD96401.1"/>
    </source>
</evidence>
<proteinExistence type="predicted"/>
<sequence length="214" mass="24092">MEKIANMKKEIDAIRVKDISQGGLTQGQQTQIARNDQRISQIMEELDNLEETLNDSIQVSLGARYGKAKRGSHKASLEEEDDILSDDDEFFDRTKKKSSGQKSNEQQSVETADSLLEKKDSITNDIESKKKLLEEEKHNLSQSNTADIGDDLDAYMSGLSSQLVHDKIARIQKELSDLQAELDRIVYLLKIADPMGEAACKRDLNPREAKNHCI</sequence>